<evidence type="ECO:0000313" key="4">
    <source>
        <dbReference type="EMBL" id="QEL66026.1"/>
    </source>
</evidence>
<dbReference type="PANTHER" id="PTHR43318:SF1">
    <property type="entry name" value="POLYSACCHARIDE BIOSYNTHESIS PROTEIN EPSC-RELATED"/>
    <property type="match status" value="1"/>
</dbReference>
<name>A0A5C1EAU1_9RHOO</name>
<keyword evidence="2" id="KW-0472">Membrane</keyword>
<evidence type="ECO:0000313" key="5">
    <source>
        <dbReference type="Proteomes" id="UP000323671"/>
    </source>
</evidence>
<proteinExistence type="inferred from homology"/>
<sequence length="650" mass="70827">MQVEVATNPFLALPRMVKRLIALAIDASLCVLCVWFAFYLRLNEFVALSGGVAIAVWVALALQLPIFAAMGLYRAIFRYSGWPALHAVIKACGVYAMLYSAIFTAYGIPDIPRTIGLIQPMLLFFAVGTSRAFARYWLGGLYRARLAKADLPKVLIYGAGGAGRQLAAAMANNFEMRVVGYLDDDLTLQGNLLNGLPIYNPRNLNDLVDSVGVCSVLLALPSISRQRRNKILNDLLKAKVSVRTLPSFTALAKGRFGFADLQELDVDDLLGRDPVAPNPVLLAKNITGKTVLVTGAGGSIGGELCRQIAQLSPSVLLLIEQSEFALYEIHQELLAKEYINCGGAIRMVPLLASVRDEGRMGDIMRTWRPDIVYHAAAYKHVPVVEHNPAEGIKNNVLGTLKTAEAAERCGVADFVLISTDKAVRPTNIMGASKRLAEMILQAFAANNSKTKFTMVRFGNVLGSSGSVVPKFRQQIRNGGPITLTHPDITRYFMTIPEAAQLVIQAGAMAKGGDVFVLDMGGAVKIIDLARRMIELSGLSVKDSENPDGDIEIEITGLRPGEKLYEELLIGDNPKPTSHPRIMKAHEDFIPLSDLVPKIKELESCLRFGDVEALRNIMQELVPEYSPAGDVVDWIHMEKLVSVPCCELVGS</sequence>
<dbReference type="Pfam" id="PF02719">
    <property type="entry name" value="Polysacc_synt_2"/>
    <property type="match status" value="1"/>
</dbReference>
<protein>
    <submittedName>
        <fullName evidence="4">Capsular polysaccharide biosynthesis protein</fullName>
    </submittedName>
</protein>
<feature type="transmembrane region" description="Helical" evidence="2">
    <location>
        <begin position="20"/>
        <end position="40"/>
    </location>
</feature>
<feature type="transmembrane region" description="Helical" evidence="2">
    <location>
        <begin position="85"/>
        <end position="108"/>
    </location>
</feature>
<dbReference type="InterPro" id="IPR036291">
    <property type="entry name" value="NAD(P)-bd_dom_sf"/>
</dbReference>
<dbReference type="InterPro" id="IPR003869">
    <property type="entry name" value="Polysac_CapD-like"/>
</dbReference>
<evidence type="ECO:0000256" key="1">
    <source>
        <dbReference type="ARBA" id="ARBA00007430"/>
    </source>
</evidence>
<keyword evidence="5" id="KW-1185">Reference proteome</keyword>
<dbReference type="PANTHER" id="PTHR43318">
    <property type="entry name" value="UDP-N-ACETYLGLUCOSAMINE 4,6-DEHYDRATASE"/>
    <property type="match status" value="1"/>
</dbReference>
<dbReference type="RefSeq" id="WP_149426028.1">
    <property type="nucleotide sequence ID" value="NZ_CP022579.1"/>
</dbReference>
<accession>A0A5C1EAU1</accession>
<keyword evidence="2" id="KW-1133">Transmembrane helix</keyword>
<dbReference type="Proteomes" id="UP000323671">
    <property type="component" value="Chromosome"/>
</dbReference>
<reference evidence="4 5" key="1">
    <citation type="submission" date="2017-07" db="EMBL/GenBank/DDBJ databases">
        <title>Complete genome sequence of Oryzomicrobium terrae TPP412.</title>
        <authorList>
            <person name="Chiu L.-W."/>
            <person name="Lo K.-J."/>
            <person name="Tsai Y.-M."/>
            <person name="Lin S.-S."/>
            <person name="Kuo C.-H."/>
            <person name="Liu C.-T."/>
        </authorList>
    </citation>
    <scope>NUCLEOTIDE SEQUENCE [LARGE SCALE GENOMIC DNA]</scope>
    <source>
        <strain evidence="4 5">TPP412</strain>
    </source>
</reference>
<dbReference type="AlphaFoldDB" id="A0A5C1EAU1"/>
<comment type="similarity">
    <text evidence="1">Belongs to the polysaccharide synthase family.</text>
</comment>
<dbReference type="CDD" id="cd05237">
    <property type="entry name" value="UDP_invert_4-6DH_SDR_e"/>
    <property type="match status" value="1"/>
</dbReference>
<feature type="transmembrane region" description="Helical" evidence="2">
    <location>
        <begin position="46"/>
        <end position="73"/>
    </location>
</feature>
<feature type="domain" description="Polysaccharide biosynthesis protein CapD-like" evidence="3">
    <location>
        <begin position="291"/>
        <end position="585"/>
    </location>
</feature>
<organism evidence="4 5">
    <name type="scientific">Oryzomicrobium terrae</name>
    <dbReference type="NCBI Taxonomy" id="1735038"/>
    <lineage>
        <taxon>Bacteria</taxon>
        <taxon>Pseudomonadati</taxon>
        <taxon>Pseudomonadota</taxon>
        <taxon>Betaproteobacteria</taxon>
        <taxon>Rhodocyclales</taxon>
        <taxon>Rhodocyclaceae</taxon>
        <taxon>Oryzomicrobium</taxon>
    </lineage>
</organism>
<dbReference type="Gene3D" id="3.40.50.720">
    <property type="entry name" value="NAD(P)-binding Rossmann-like Domain"/>
    <property type="match status" value="2"/>
</dbReference>
<dbReference type="EMBL" id="CP022579">
    <property type="protein sequence ID" value="QEL66026.1"/>
    <property type="molecule type" value="Genomic_DNA"/>
</dbReference>
<dbReference type="SUPFAM" id="SSF51735">
    <property type="entry name" value="NAD(P)-binding Rossmann-fold domains"/>
    <property type="match status" value="2"/>
</dbReference>
<evidence type="ECO:0000256" key="2">
    <source>
        <dbReference type="SAM" id="Phobius"/>
    </source>
</evidence>
<feature type="transmembrane region" description="Helical" evidence="2">
    <location>
        <begin position="114"/>
        <end position="138"/>
    </location>
</feature>
<dbReference type="KEGG" id="otr:OTERR_25500"/>
<gene>
    <name evidence="4" type="primary">capDb</name>
    <name evidence="4" type="ORF">OTERR_25500</name>
</gene>
<dbReference type="InterPro" id="IPR051203">
    <property type="entry name" value="Polysaccharide_Synthase-Rel"/>
</dbReference>
<evidence type="ECO:0000259" key="3">
    <source>
        <dbReference type="Pfam" id="PF02719"/>
    </source>
</evidence>
<keyword evidence="2" id="KW-0812">Transmembrane</keyword>